<evidence type="ECO:0000313" key="2">
    <source>
        <dbReference type="EMBL" id="CAH2231303.1"/>
    </source>
</evidence>
<proteinExistence type="predicted"/>
<keyword evidence="3" id="KW-1185">Reference proteome</keyword>
<sequence length="128" mass="13992">MANPAPWNLAQVNAALVGPKRGGQTTSNESLGAAESKRPRNMNFGTPYKRPMSSSGRLSVDVMMMMMTYSLWEAFGDADASSMIIIRSAKKWSAKRLSSALAIILVSISTNHQARLQLMVNLKTKMKS</sequence>
<name>A0A8S4R8G5_9NEOP</name>
<evidence type="ECO:0000256" key="1">
    <source>
        <dbReference type="SAM" id="MobiDB-lite"/>
    </source>
</evidence>
<organism evidence="2 3">
    <name type="scientific">Pararge aegeria aegeria</name>
    <dbReference type="NCBI Taxonomy" id="348720"/>
    <lineage>
        <taxon>Eukaryota</taxon>
        <taxon>Metazoa</taxon>
        <taxon>Ecdysozoa</taxon>
        <taxon>Arthropoda</taxon>
        <taxon>Hexapoda</taxon>
        <taxon>Insecta</taxon>
        <taxon>Pterygota</taxon>
        <taxon>Neoptera</taxon>
        <taxon>Endopterygota</taxon>
        <taxon>Lepidoptera</taxon>
        <taxon>Glossata</taxon>
        <taxon>Ditrysia</taxon>
        <taxon>Papilionoidea</taxon>
        <taxon>Nymphalidae</taxon>
        <taxon>Satyrinae</taxon>
        <taxon>Satyrini</taxon>
        <taxon>Parargina</taxon>
        <taxon>Pararge</taxon>
    </lineage>
</organism>
<reference evidence="2" key="1">
    <citation type="submission" date="2022-03" db="EMBL/GenBank/DDBJ databases">
        <authorList>
            <person name="Lindestad O."/>
        </authorList>
    </citation>
    <scope>NUCLEOTIDE SEQUENCE</scope>
</reference>
<evidence type="ECO:0000313" key="3">
    <source>
        <dbReference type="Proteomes" id="UP000838756"/>
    </source>
</evidence>
<gene>
    <name evidence="2" type="primary">jg20617</name>
    <name evidence="2" type="ORF">PAEG_LOCUS10024</name>
</gene>
<dbReference type="EMBL" id="CAKXAJ010024837">
    <property type="protein sequence ID" value="CAH2231303.1"/>
    <property type="molecule type" value="Genomic_DNA"/>
</dbReference>
<feature type="region of interest" description="Disordered" evidence="1">
    <location>
        <begin position="18"/>
        <end position="54"/>
    </location>
</feature>
<dbReference type="AlphaFoldDB" id="A0A8S4R8G5"/>
<dbReference type="Proteomes" id="UP000838756">
    <property type="component" value="Unassembled WGS sequence"/>
</dbReference>
<comment type="caution">
    <text evidence="2">The sequence shown here is derived from an EMBL/GenBank/DDBJ whole genome shotgun (WGS) entry which is preliminary data.</text>
</comment>
<dbReference type="OrthoDB" id="6938952at2759"/>
<protein>
    <submittedName>
        <fullName evidence="2">Jg20617 protein</fullName>
    </submittedName>
</protein>
<accession>A0A8S4R8G5</accession>